<keyword evidence="2" id="KW-1185">Reference proteome</keyword>
<comment type="caution">
    <text evidence="1">The sequence shown here is derived from an EMBL/GenBank/DDBJ whole genome shotgun (WGS) entry which is preliminary data.</text>
</comment>
<proteinExistence type="predicted"/>
<evidence type="ECO:0000313" key="1">
    <source>
        <dbReference type="EMBL" id="KAH8016623.1"/>
    </source>
</evidence>
<gene>
    <name evidence="1" type="ORF">K3G42_020470</name>
</gene>
<dbReference type="Proteomes" id="UP000827872">
    <property type="component" value="Linkage Group LG01"/>
</dbReference>
<organism evidence="1 2">
    <name type="scientific">Sphaerodactylus townsendi</name>
    <dbReference type="NCBI Taxonomy" id="933632"/>
    <lineage>
        <taxon>Eukaryota</taxon>
        <taxon>Metazoa</taxon>
        <taxon>Chordata</taxon>
        <taxon>Craniata</taxon>
        <taxon>Vertebrata</taxon>
        <taxon>Euteleostomi</taxon>
        <taxon>Lepidosauria</taxon>
        <taxon>Squamata</taxon>
        <taxon>Bifurcata</taxon>
        <taxon>Gekkota</taxon>
        <taxon>Sphaerodactylidae</taxon>
        <taxon>Sphaerodactylus</taxon>
    </lineage>
</organism>
<evidence type="ECO:0000313" key="2">
    <source>
        <dbReference type="Proteomes" id="UP000827872"/>
    </source>
</evidence>
<accession>A0ACB8GAA8</accession>
<name>A0ACB8GAA8_9SAUR</name>
<dbReference type="EMBL" id="CM037614">
    <property type="protein sequence ID" value="KAH8016623.1"/>
    <property type="molecule type" value="Genomic_DNA"/>
</dbReference>
<sequence length="233" mass="25705">MIQQSQESVEDQEQQVVAVAGMITLPSSGRESPCWKALPVENPAPRPRRSGNAAEHNDPEMDGEDGVSFINSKYGSLYTPALKVTEGHGEVEIKLHLNCSHCYNDICHVDLKTQEIICSCAHGYMLADDGDSCIVEPILPKNGPPLSLVLSVVTSALVAALILAFSGIMIVYRRKHQELQAMQMELQSPEYKLSKLRTSTIMTDYNPNYCFAGKTTSISDLKEVPRKNISLIR</sequence>
<reference evidence="1" key="1">
    <citation type="submission" date="2021-08" db="EMBL/GenBank/DDBJ databases">
        <title>The first chromosome-level gecko genome reveals the dynamic sex chromosomes of Neotropical dwarf geckos (Sphaerodactylidae: Sphaerodactylus).</title>
        <authorList>
            <person name="Pinto B.J."/>
            <person name="Keating S.E."/>
            <person name="Gamble T."/>
        </authorList>
    </citation>
    <scope>NUCLEOTIDE SEQUENCE</scope>
    <source>
        <strain evidence="1">TG3544</strain>
    </source>
</reference>
<protein>
    <submittedName>
        <fullName evidence="1">Uncharacterized protein</fullName>
    </submittedName>
</protein>